<organism evidence="1 2">
    <name type="scientific">Kitasatospora putterlickiae</name>
    <dbReference type="NCBI Taxonomy" id="221725"/>
    <lineage>
        <taxon>Bacteria</taxon>
        <taxon>Bacillati</taxon>
        <taxon>Actinomycetota</taxon>
        <taxon>Actinomycetes</taxon>
        <taxon>Kitasatosporales</taxon>
        <taxon>Streptomycetaceae</taxon>
        <taxon>Kitasatospora</taxon>
    </lineage>
</organism>
<comment type="caution">
    <text evidence="1">The sequence shown here is derived from an EMBL/GenBank/DDBJ whole genome shotgun (WGS) entry which is preliminary data.</text>
</comment>
<accession>A0ABN1YE11</accession>
<dbReference type="RefSeq" id="WP_344341738.1">
    <property type="nucleotide sequence ID" value="NZ_BAAAKJ010000314.1"/>
</dbReference>
<evidence type="ECO:0000313" key="1">
    <source>
        <dbReference type="EMBL" id="GAA1406744.1"/>
    </source>
</evidence>
<protein>
    <submittedName>
        <fullName evidence="1">Uncharacterized protein</fullName>
    </submittedName>
</protein>
<keyword evidence="2" id="KW-1185">Reference proteome</keyword>
<name>A0ABN1YE11_9ACTN</name>
<reference evidence="1 2" key="1">
    <citation type="journal article" date="2019" name="Int. J. Syst. Evol. Microbiol.">
        <title>The Global Catalogue of Microorganisms (GCM) 10K type strain sequencing project: providing services to taxonomists for standard genome sequencing and annotation.</title>
        <authorList>
            <consortium name="The Broad Institute Genomics Platform"/>
            <consortium name="The Broad Institute Genome Sequencing Center for Infectious Disease"/>
            <person name="Wu L."/>
            <person name="Ma J."/>
        </authorList>
    </citation>
    <scope>NUCLEOTIDE SEQUENCE [LARGE SCALE GENOMIC DNA]</scope>
    <source>
        <strain evidence="1 2">JCM 12393</strain>
    </source>
</reference>
<sequence>MSNSYAQAVLRTTDIAEALRVVGQLLDLADTGELEADLEALVSTAGELERLTGVMPDADWYPRGADRHGSSCEGDSPSDCLPVLLSRWCAAPEAVEVFLAAAGEVPALVRWDFSGWPEAPDAGLGYGGGRGAYVTLCVNARDLHLEEPSTDHTVYVHVKQVEARRAAWLAARVGLRVIGELQMAPL</sequence>
<gene>
    <name evidence="1" type="ORF">GCM10009639_54890</name>
</gene>
<dbReference type="Proteomes" id="UP001499863">
    <property type="component" value="Unassembled WGS sequence"/>
</dbReference>
<dbReference type="EMBL" id="BAAAKJ010000314">
    <property type="protein sequence ID" value="GAA1406744.1"/>
    <property type="molecule type" value="Genomic_DNA"/>
</dbReference>
<evidence type="ECO:0000313" key="2">
    <source>
        <dbReference type="Proteomes" id="UP001499863"/>
    </source>
</evidence>
<proteinExistence type="predicted"/>